<comment type="caution">
    <text evidence="1">The sequence shown here is derived from an EMBL/GenBank/DDBJ whole genome shotgun (WGS) entry which is preliminary data.</text>
</comment>
<organism evidence="1 2">
    <name type="scientific">Christensenella tenuis</name>
    <dbReference type="NCBI Taxonomy" id="2763033"/>
    <lineage>
        <taxon>Bacteria</taxon>
        <taxon>Bacillati</taxon>
        <taxon>Bacillota</taxon>
        <taxon>Clostridia</taxon>
        <taxon>Christensenellales</taxon>
        <taxon>Christensenellaceae</taxon>
        <taxon>Christensenella</taxon>
    </lineage>
</organism>
<dbReference type="PANTHER" id="PTHR31118:SF12">
    <property type="entry name" value="CYCLASE-LIKE PROTEIN 2"/>
    <property type="match status" value="1"/>
</dbReference>
<reference evidence="1 2" key="1">
    <citation type="submission" date="2020-08" db="EMBL/GenBank/DDBJ databases">
        <title>Genome public.</title>
        <authorList>
            <person name="Liu C."/>
            <person name="Sun Q."/>
        </authorList>
    </citation>
    <scope>NUCLEOTIDE SEQUENCE [LARGE SCALE GENOMIC DNA]</scope>
    <source>
        <strain evidence="1 2">NSJ-35</strain>
    </source>
</reference>
<dbReference type="Pfam" id="PF04199">
    <property type="entry name" value="Cyclase"/>
    <property type="match status" value="1"/>
</dbReference>
<evidence type="ECO:0000313" key="1">
    <source>
        <dbReference type="EMBL" id="MBC5649435.1"/>
    </source>
</evidence>
<dbReference type="PANTHER" id="PTHR31118">
    <property type="entry name" value="CYCLASE-LIKE PROTEIN 2"/>
    <property type="match status" value="1"/>
</dbReference>
<evidence type="ECO:0000313" key="2">
    <source>
        <dbReference type="Proteomes" id="UP000606889"/>
    </source>
</evidence>
<proteinExistence type="predicted"/>
<dbReference type="RefSeq" id="WP_186858887.1">
    <property type="nucleotide sequence ID" value="NZ_JACOON010000008.1"/>
</dbReference>
<dbReference type="InterPro" id="IPR007325">
    <property type="entry name" value="KFase/CYL"/>
</dbReference>
<dbReference type="EMBL" id="JACOON010000008">
    <property type="protein sequence ID" value="MBC5649435.1"/>
    <property type="molecule type" value="Genomic_DNA"/>
</dbReference>
<name>A0ABR7EI27_9FIRM</name>
<dbReference type="InterPro" id="IPR037175">
    <property type="entry name" value="KFase_sf"/>
</dbReference>
<dbReference type="Gene3D" id="3.50.30.50">
    <property type="entry name" value="Putative cyclase"/>
    <property type="match status" value="2"/>
</dbReference>
<accession>A0ABR7EI27</accession>
<dbReference type="SUPFAM" id="SSF102198">
    <property type="entry name" value="Putative cyclase"/>
    <property type="match status" value="1"/>
</dbReference>
<dbReference type="Proteomes" id="UP000606889">
    <property type="component" value="Unassembled WGS sequence"/>
</dbReference>
<keyword evidence="2" id="KW-1185">Reference proteome</keyword>
<sequence>MKITIIDTTEWYGKAWKYEVFKIKIIDITHELNGETKVYEGDPHVRLEQFFTVDNYGYAVTKLTMGSHSGTHIDAPAHVVIGGKTTKEVPLSTLIGEAVLVNKKDFRLPRGTKRVILKGTEDAEARLTEKSARSLADAGVRLIGTDAQSIGNDAVHKILLSEGIVVLESLKLDKAEPGNYILCALPLKIDTDGSPIRACLIRELDEE</sequence>
<protein>
    <submittedName>
        <fullName evidence="1">Cyclase family protein</fullName>
    </submittedName>
</protein>
<gene>
    <name evidence="1" type="ORF">H8S18_13895</name>
</gene>